<dbReference type="AlphaFoldDB" id="M3CFR8"/>
<dbReference type="Proteomes" id="UP000016931">
    <property type="component" value="Unassembled WGS sequence"/>
</dbReference>
<dbReference type="EMBL" id="KB456264">
    <property type="protein sequence ID" value="EMF12663.1"/>
    <property type="molecule type" value="Genomic_DNA"/>
</dbReference>
<keyword evidence="2" id="KW-1185">Reference proteome</keyword>
<dbReference type="RefSeq" id="XP_016760784.1">
    <property type="nucleotide sequence ID" value="XM_016908409.1"/>
</dbReference>
<feature type="non-terminal residue" evidence="1">
    <location>
        <position position="1"/>
    </location>
</feature>
<accession>M3CFR8</accession>
<dbReference type="GeneID" id="27905546"/>
<dbReference type="OrthoDB" id="310217at2759"/>
<evidence type="ECO:0000313" key="2">
    <source>
        <dbReference type="Proteomes" id="UP000016931"/>
    </source>
</evidence>
<dbReference type="HOGENOM" id="CLU_2489543_0_0_1"/>
<name>M3CFR8_SPHMS</name>
<sequence length="87" mass="9852">RRAKGLLGPGWVGSWQLSPVNIGRSHLWLKQDRHGIIRDRVVIKDTFFPATGSESLDANSVPNEVQAMYNLRGKIGSETIVKIRNWR</sequence>
<reference evidence="1 2" key="1">
    <citation type="journal article" date="2012" name="PLoS Pathog.">
        <title>Diverse lifestyles and strategies of plant pathogenesis encoded in the genomes of eighteen Dothideomycetes fungi.</title>
        <authorList>
            <person name="Ohm R.A."/>
            <person name="Feau N."/>
            <person name="Henrissat B."/>
            <person name="Schoch C.L."/>
            <person name="Horwitz B.A."/>
            <person name="Barry K.W."/>
            <person name="Condon B.J."/>
            <person name="Copeland A.C."/>
            <person name="Dhillon B."/>
            <person name="Glaser F."/>
            <person name="Hesse C.N."/>
            <person name="Kosti I."/>
            <person name="LaButti K."/>
            <person name="Lindquist E.A."/>
            <person name="Lucas S."/>
            <person name="Salamov A.A."/>
            <person name="Bradshaw R.E."/>
            <person name="Ciuffetti L."/>
            <person name="Hamelin R.C."/>
            <person name="Kema G.H.J."/>
            <person name="Lawrence C."/>
            <person name="Scott J.A."/>
            <person name="Spatafora J.W."/>
            <person name="Turgeon B.G."/>
            <person name="de Wit P.J.G.M."/>
            <person name="Zhong S."/>
            <person name="Goodwin S.B."/>
            <person name="Grigoriev I.V."/>
        </authorList>
    </citation>
    <scope>NUCLEOTIDE SEQUENCE [LARGE SCALE GENOMIC DNA]</scope>
    <source>
        <strain evidence="1 2">SO2202</strain>
    </source>
</reference>
<evidence type="ECO:0000313" key="1">
    <source>
        <dbReference type="EMBL" id="EMF12663.1"/>
    </source>
</evidence>
<dbReference type="OMA" id="ASNDEQY"/>
<protein>
    <submittedName>
        <fullName evidence="1">Uncharacterized protein</fullName>
    </submittedName>
</protein>
<organism evidence="1 2">
    <name type="scientific">Sphaerulina musiva (strain SO2202)</name>
    <name type="common">Poplar stem canker fungus</name>
    <name type="synonym">Septoria musiva</name>
    <dbReference type="NCBI Taxonomy" id="692275"/>
    <lineage>
        <taxon>Eukaryota</taxon>
        <taxon>Fungi</taxon>
        <taxon>Dikarya</taxon>
        <taxon>Ascomycota</taxon>
        <taxon>Pezizomycotina</taxon>
        <taxon>Dothideomycetes</taxon>
        <taxon>Dothideomycetidae</taxon>
        <taxon>Mycosphaerellales</taxon>
        <taxon>Mycosphaerellaceae</taxon>
        <taxon>Sphaerulina</taxon>
    </lineage>
</organism>
<feature type="non-terminal residue" evidence="1">
    <location>
        <position position="87"/>
    </location>
</feature>
<gene>
    <name evidence="1" type="ORF">SEPMUDRAFT_26361</name>
</gene>
<proteinExistence type="predicted"/>